<evidence type="ECO:0000256" key="5">
    <source>
        <dbReference type="ARBA" id="ARBA00022723"/>
    </source>
</evidence>
<proteinExistence type="predicted"/>
<keyword evidence="4" id="KW-0949">S-adenosyl-L-methionine</keyword>
<keyword evidence="11" id="KW-1185">Reference proteome</keyword>
<reference evidence="10 11" key="1">
    <citation type="submission" date="2016-10" db="EMBL/GenBank/DDBJ databases">
        <authorList>
            <person name="de Groot N.N."/>
        </authorList>
    </citation>
    <scope>NUCLEOTIDE SEQUENCE [LARGE SCALE GENOMIC DNA]</scope>
    <source>
        <strain evidence="10 11">DSM 2784</strain>
    </source>
</reference>
<evidence type="ECO:0000259" key="9">
    <source>
        <dbReference type="PROSITE" id="PS51918"/>
    </source>
</evidence>
<dbReference type="CDD" id="cd01335">
    <property type="entry name" value="Radical_SAM"/>
    <property type="match status" value="1"/>
</dbReference>
<organism evidence="10 11">
    <name type="scientific">Acidaminobacter hydrogenoformans DSM 2784</name>
    <dbReference type="NCBI Taxonomy" id="1120920"/>
    <lineage>
        <taxon>Bacteria</taxon>
        <taxon>Bacillati</taxon>
        <taxon>Bacillota</taxon>
        <taxon>Clostridia</taxon>
        <taxon>Peptostreptococcales</taxon>
        <taxon>Acidaminobacteraceae</taxon>
        <taxon>Acidaminobacter</taxon>
    </lineage>
</organism>
<dbReference type="InterPro" id="IPR013785">
    <property type="entry name" value="Aldolase_TIM"/>
</dbReference>
<dbReference type="OrthoDB" id="1757175at2"/>
<evidence type="ECO:0000256" key="3">
    <source>
        <dbReference type="ARBA" id="ARBA00022679"/>
    </source>
</evidence>
<dbReference type="Gene3D" id="3.40.50.280">
    <property type="entry name" value="Cobalamin-binding domain"/>
    <property type="match status" value="1"/>
</dbReference>
<accession>A0A1G5S089</accession>
<evidence type="ECO:0000256" key="6">
    <source>
        <dbReference type="ARBA" id="ARBA00023004"/>
    </source>
</evidence>
<dbReference type="PANTHER" id="PTHR43409">
    <property type="entry name" value="ANAEROBIC MAGNESIUM-PROTOPORPHYRIN IX MONOMETHYL ESTER CYCLASE-RELATED"/>
    <property type="match status" value="1"/>
</dbReference>
<keyword evidence="3" id="KW-0808">Transferase</keyword>
<evidence type="ECO:0000313" key="11">
    <source>
        <dbReference type="Proteomes" id="UP000199208"/>
    </source>
</evidence>
<dbReference type="SFLD" id="SFLDG01123">
    <property type="entry name" value="methyltransferase_(Class_B)"/>
    <property type="match status" value="1"/>
</dbReference>
<dbReference type="STRING" id="1120920.SAMN03080599_01522"/>
<comment type="cofactor">
    <cofactor evidence="1">
        <name>[4Fe-4S] cluster</name>
        <dbReference type="ChEBI" id="CHEBI:49883"/>
    </cofactor>
</comment>
<dbReference type="GO" id="GO:0051539">
    <property type="term" value="F:4 iron, 4 sulfur cluster binding"/>
    <property type="evidence" value="ECO:0007669"/>
    <property type="project" value="UniProtKB-KW"/>
</dbReference>
<keyword evidence="6" id="KW-0408">Iron</keyword>
<evidence type="ECO:0000259" key="8">
    <source>
        <dbReference type="PROSITE" id="PS51332"/>
    </source>
</evidence>
<dbReference type="AlphaFoldDB" id="A0A1G5S089"/>
<dbReference type="SMART" id="SM00729">
    <property type="entry name" value="Elp3"/>
    <property type="match status" value="1"/>
</dbReference>
<gene>
    <name evidence="10" type="ORF">SAMN03080599_01522</name>
</gene>
<dbReference type="SUPFAM" id="SSF102114">
    <property type="entry name" value="Radical SAM enzymes"/>
    <property type="match status" value="1"/>
</dbReference>
<dbReference type="InterPro" id="IPR006638">
    <property type="entry name" value="Elp3/MiaA/NifB-like_rSAM"/>
</dbReference>
<evidence type="ECO:0000313" key="10">
    <source>
        <dbReference type="EMBL" id="SCZ78999.1"/>
    </source>
</evidence>
<dbReference type="GO" id="GO:0046872">
    <property type="term" value="F:metal ion binding"/>
    <property type="evidence" value="ECO:0007669"/>
    <property type="project" value="UniProtKB-KW"/>
</dbReference>
<dbReference type="RefSeq" id="WP_092590302.1">
    <property type="nucleotide sequence ID" value="NZ_FMWL01000006.1"/>
</dbReference>
<dbReference type="Pfam" id="PF04055">
    <property type="entry name" value="Radical_SAM"/>
    <property type="match status" value="1"/>
</dbReference>
<dbReference type="GO" id="GO:0005829">
    <property type="term" value="C:cytosol"/>
    <property type="evidence" value="ECO:0007669"/>
    <property type="project" value="TreeGrafter"/>
</dbReference>
<protein>
    <submittedName>
        <fullName evidence="10">Radical SAM superfamily enzyme YgiQ, UPF0313 family</fullName>
    </submittedName>
</protein>
<dbReference type="InterPro" id="IPR051198">
    <property type="entry name" value="BchE-like"/>
</dbReference>
<keyword evidence="7" id="KW-0411">Iron-sulfur</keyword>
<sequence length="492" mass="55181">MRVLLVRPARTPQSVTLGEIMFSEPLGLEMVVSALKEDHDVEVLDLMAVEASGKKGAAVRALEERLAALQPEVVGLTSLCVDVMAVRQLAARVKALSPQTFVVAGGTQAFLNPEAFVVPEIDVVVQVSTKEGLKALFKGIENEKGKRPGKETELWLGTGPRQTMIWSGTGLRQKTNAYWLPDRTSTKAWRGQYAYFGFRPCAILQTSQGCSAHCDFCLRWRMEGPCERDFPMDFVMEDLKTIEEPSLMIFDNDFLNNGERLEEFCDRLDQAGLHKSFICYASVHSVLKNPEAILSFRDHGLKAVLVGYESFSDEELEAYKKPSRSGDAFKAAKWLKSAGIDVWASFMLHPDWTHDDFKALRRHIKRLAPEIATFSPLTPFPGLPLYKHYKDQDRLLFKEDDYSAWSFGQVIIRPGRMSLRAYYYEVLKTILYLNFVSNHTNYITKKFGAGTLIRMSGGAVRVFFRYVGLMLGAKAEGRGEKRNVEGSGGGDG</sequence>
<evidence type="ECO:0000256" key="1">
    <source>
        <dbReference type="ARBA" id="ARBA00001966"/>
    </source>
</evidence>
<name>A0A1G5S089_9FIRM</name>
<dbReference type="Pfam" id="PF02310">
    <property type="entry name" value="B12-binding"/>
    <property type="match status" value="1"/>
</dbReference>
<feature type="domain" description="Radical SAM core" evidence="9">
    <location>
        <begin position="196"/>
        <end position="416"/>
    </location>
</feature>
<dbReference type="InterPro" id="IPR034466">
    <property type="entry name" value="Methyltransferase_Class_B"/>
</dbReference>
<dbReference type="GO" id="GO:0003824">
    <property type="term" value="F:catalytic activity"/>
    <property type="evidence" value="ECO:0007669"/>
    <property type="project" value="InterPro"/>
</dbReference>
<evidence type="ECO:0000256" key="2">
    <source>
        <dbReference type="ARBA" id="ARBA00022603"/>
    </source>
</evidence>
<dbReference type="PROSITE" id="PS51332">
    <property type="entry name" value="B12_BINDING"/>
    <property type="match status" value="1"/>
</dbReference>
<dbReference type="PANTHER" id="PTHR43409:SF7">
    <property type="entry name" value="BLL1977 PROTEIN"/>
    <property type="match status" value="1"/>
</dbReference>
<dbReference type="SFLD" id="SFLDG01082">
    <property type="entry name" value="B12-binding_domain_containing"/>
    <property type="match status" value="1"/>
</dbReference>
<dbReference type="EMBL" id="FMWL01000006">
    <property type="protein sequence ID" value="SCZ78999.1"/>
    <property type="molecule type" value="Genomic_DNA"/>
</dbReference>
<dbReference type="InterPro" id="IPR006158">
    <property type="entry name" value="Cobalamin-bd"/>
</dbReference>
<dbReference type="GO" id="GO:0031419">
    <property type="term" value="F:cobalamin binding"/>
    <property type="evidence" value="ECO:0007669"/>
    <property type="project" value="InterPro"/>
</dbReference>
<evidence type="ECO:0000256" key="7">
    <source>
        <dbReference type="ARBA" id="ARBA00023014"/>
    </source>
</evidence>
<keyword evidence="2" id="KW-0489">Methyltransferase</keyword>
<keyword evidence="5" id="KW-0479">Metal-binding</keyword>
<dbReference type="SFLD" id="SFLDS00029">
    <property type="entry name" value="Radical_SAM"/>
    <property type="match status" value="1"/>
</dbReference>
<dbReference type="InterPro" id="IPR007197">
    <property type="entry name" value="rSAM"/>
</dbReference>
<dbReference type="Gene3D" id="3.20.20.70">
    <property type="entry name" value="Aldolase class I"/>
    <property type="match status" value="1"/>
</dbReference>
<dbReference type="Proteomes" id="UP000199208">
    <property type="component" value="Unassembled WGS sequence"/>
</dbReference>
<dbReference type="PROSITE" id="PS51918">
    <property type="entry name" value="RADICAL_SAM"/>
    <property type="match status" value="1"/>
</dbReference>
<dbReference type="InterPro" id="IPR058240">
    <property type="entry name" value="rSAM_sf"/>
</dbReference>
<feature type="domain" description="B12-binding" evidence="8">
    <location>
        <begin position="8"/>
        <end position="147"/>
    </location>
</feature>
<evidence type="ECO:0000256" key="4">
    <source>
        <dbReference type="ARBA" id="ARBA00022691"/>
    </source>
</evidence>